<feature type="compositionally biased region" description="Basic residues" evidence="1">
    <location>
        <begin position="402"/>
        <end position="437"/>
    </location>
</feature>
<evidence type="ECO:0000256" key="1">
    <source>
        <dbReference type="SAM" id="MobiDB-lite"/>
    </source>
</evidence>
<evidence type="ECO:0000313" key="2">
    <source>
        <dbReference type="EMBL" id="KAG1793704.1"/>
    </source>
</evidence>
<dbReference type="AlphaFoldDB" id="A0A9P7API3"/>
<sequence length="465" mass="52266">MTQDSQPADGPAQCHANSQPPESLAQRHTEHVQGNTNTQDALVGAATGLASDANNSSWAARNPNRPIIEPRVPLNPAQKARANAQRASRKISSLQRKESEEALHSSIRQLLAEQAQRMNEIALEHGVSVEKVKKLMGGTKHYTASRSAQLENALMHAKAEEVNRDLPRGAKYTPGEIRQMVKDDRNMQDLTEEEKKELVDKLNEHRALRNMSVRATNTAAMRDVQSTLDTIFKMLDGLAVRTGIYACLFASRGHVYDTAQATWFGTDNIMDFWEDVLQVEADEITRKLEQWACMIGRNIDERETVQNMQRVCTRLLNSGLRTIAKRRDIRINYANFDTAIKEKLSIDIKGWPEGVVFQSPTSVNDLHALLKLRGALKDGSCHWFRMTPRQRDEFHALLDARHKRGEKVGKQRKKRADAGVPRKRKGKENAPPRKRARAPGSSAQAPKSAEFIDSSEEEESSEDEV</sequence>
<feature type="compositionally biased region" description="Acidic residues" evidence="1">
    <location>
        <begin position="453"/>
        <end position="465"/>
    </location>
</feature>
<dbReference type="EMBL" id="JABBWE010000029">
    <property type="protein sequence ID" value="KAG1793704.1"/>
    <property type="molecule type" value="Genomic_DNA"/>
</dbReference>
<dbReference type="RefSeq" id="XP_041160102.1">
    <property type="nucleotide sequence ID" value="XM_041297923.1"/>
</dbReference>
<dbReference type="GeneID" id="64591687"/>
<feature type="region of interest" description="Disordered" evidence="1">
    <location>
        <begin position="53"/>
        <end position="100"/>
    </location>
</feature>
<keyword evidence="3" id="KW-1185">Reference proteome</keyword>
<evidence type="ECO:0000313" key="3">
    <source>
        <dbReference type="Proteomes" id="UP000719766"/>
    </source>
</evidence>
<feature type="region of interest" description="Disordered" evidence="1">
    <location>
        <begin position="1"/>
        <end position="40"/>
    </location>
</feature>
<organism evidence="2 3">
    <name type="scientific">Suillus plorans</name>
    <dbReference type="NCBI Taxonomy" id="116603"/>
    <lineage>
        <taxon>Eukaryota</taxon>
        <taxon>Fungi</taxon>
        <taxon>Dikarya</taxon>
        <taxon>Basidiomycota</taxon>
        <taxon>Agaricomycotina</taxon>
        <taxon>Agaricomycetes</taxon>
        <taxon>Agaricomycetidae</taxon>
        <taxon>Boletales</taxon>
        <taxon>Suillineae</taxon>
        <taxon>Suillaceae</taxon>
        <taxon>Suillus</taxon>
    </lineage>
</organism>
<protein>
    <submittedName>
        <fullName evidence="2">Uncharacterized protein</fullName>
    </submittedName>
</protein>
<dbReference type="Proteomes" id="UP000719766">
    <property type="component" value="Unassembled WGS sequence"/>
</dbReference>
<reference evidence="2" key="1">
    <citation type="journal article" date="2020" name="New Phytol.">
        <title>Comparative genomics reveals dynamic genome evolution in host specialist ectomycorrhizal fungi.</title>
        <authorList>
            <person name="Lofgren L.A."/>
            <person name="Nguyen N.H."/>
            <person name="Vilgalys R."/>
            <person name="Ruytinx J."/>
            <person name="Liao H.L."/>
            <person name="Branco S."/>
            <person name="Kuo A."/>
            <person name="LaButti K."/>
            <person name="Lipzen A."/>
            <person name="Andreopoulos W."/>
            <person name="Pangilinan J."/>
            <person name="Riley R."/>
            <person name="Hundley H."/>
            <person name="Na H."/>
            <person name="Barry K."/>
            <person name="Grigoriev I.V."/>
            <person name="Stajich J.E."/>
            <person name="Kennedy P.G."/>
        </authorList>
    </citation>
    <scope>NUCLEOTIDE SEQUENCE</scope>
    <source>
        <strain evidence="2">S12</strain>
    </source>
</reference>
<proteinExistence type="predicted"/>
<gene>
    <name evidence="2" type="ORF">HD556DRAFT_1237697</name>
</gene>
<feature type="region of interest" description="Disordered" evidence="1">
    <location>
        <begin position="402"/>
        <end position="465"/>
    </location>
</feature>
<comment type="caution">
    <text evidence="2">The sequence shown here is derived from an EMBL/GenBank/DDBJ whole genome shotgun (WGS) entry which is preliminary data.</text>
</comment>
<dbReference type="OrthoDB" id="3247681at2759"/>
<name>A0A9P7API3_9AGAM</name>
<accession>A0A9P7API3</accession>